<dbReference type="EMBL" id="QSAG01000001">
    <property type="protein sequence ID" value="RGW45039.1"/>
    <property type="molecule type" value="Genomic_DNA"/>
</dbReference>
<accession>A0AA92U1T4</accession>
<evidence type="ECO:0000259" key="2">
    <source>
        <dbReference type="Pfam" id="PF20155"/>
    </source>
</evidence>
<proteinExistence type="predicted"/>
<dbReference type="PANTHER" id="PTHR45615:SF63">
    <property type="entry name" value="CHROMOSOME UNDETERMINED SCAFFOLD_10, WHOLE GENOME SHOTGUN SEQUENCE"/>
    <property type="match status" value="1"/>
</dbReference>
<dbReference type="Pfam" id="PF20155">
    <property type="entry name" value="TMP_3"/>
    <property type="match status" value="1"/>
</dbReference>
<feature type="coiled-coil region" evidence="1">
    <location>
        <begin position="269"/>
        <end position="303"/>
    </location>
</feature>
<feature type="coiled-coil region" evidence="1">
    <location>
        <begin position="1576"/>
        <end position="1673"/>
    </location>
</feature>
<gene>
    <name evidence="3" type="ORF">DWV76_00540</name>
</gene>
<comment type="caution">
    <text evidence="3">The sequence shown here is derived from an EMBL/GenBank/DDBJ whole genome shotgun (WGS) entry which is preliminary data.</text>
</comment>
<protein>
    <recommendedName>
        <fullName evidence="2">Tape measure protein N-terminal domain-containing protein</fullName>
    </recommendedName>
</protein>
<feature type="coiled-coil region" evidence="1">
    <location>
        <begin position="1387"/>
        <end position="1414"/>
    </location>
</feature>
<feature type="coiled-coil region" evidence="1">
    <location>
        <begin position="630"/>
        <end position="657"/>
    </location>
</feature>
<dbReference type="InterPro" id="IPR013491">
    <property type="entry name" value="Tape_meas_N"/>
</dbReference>
<reference evidence="3 4" key="1">
    <citation type="submission" date="2018-08" db="EMBL/GenBank/DDBJ databases">
        <title>A genome reference for cultivated species of the human gut microbiota.</title>
        <authorList>
            <person name="Zou Y."/>
            <person name="Xue W."/>
            <person name="Luo G."/>
        </authorList>
    </citation>
    <scope>NUCLEOTIDE SEQUENCE [LARGE SCALE GENOMIC DNA]</scope>
    <source>
        <strain evidence="3 4">AF12-50</strain>
    </source>
</reference>
<dbReference type="Proteomes" id="UP000283785">
    <property type="component" value="Unassembled WGS sequence"/>
</dbReference>
<name>A0AA92U1T4_9BACT</name>
<dbReference type="RefSeq" id="WP_118063018.1">
    <property type="nucleotide sequence ID" value="NZ_QSAG01000001.1"/>
</dbReference>
<evidence type="ECO:0000256" key="1">
    <source>
        <dbReference type="SAM" id="Coils"/>
    </source>
</evidence>
<evidence type="ECO:0000313" key="3">
    <source>
        <dbReference type="EMBL" id="RGW45039.1"/>
    </source>
</evidence>
<feature type="coiled-coil region" evidence="1">
    <location>
        <begin position="1240"/>
        <end position="1267"/>
    </location>
</feature>
<evidence type="ECO:0000313" key="4">
    <source>
        <dbReference type="Proteomes" id="UP000283785"/>
    </source>
</evidence>
<sequence length="1898" mass="212435">MADSALGSALVIPESALKKIKEADDKLQKLQDTAKNTASSVTQSFKDMSVGTKPFLDSLDQVIAKLATINASASNASSGISNVGASAGNMNNNITSAAQNIQNMVAQLSKMNGSGTSGIMQAALAFQRLQESAKGASGMNIAELKQEIGSIESMLRDTTQNLTKADQDALIKRKKSLQDELRYQQQMYNERAVAFQKALDKMVSAEQSYNNKQRKAYADRAKDYQTRNNKANTTYQGALDFSATANTLNRQVRAIEYLKEARMKLSQTDADYKRKLDILNAAIEQHNKNLKEAGVNSRALTEQTSYMAGYMSRWAQRMAFAFSVGSVKNFVEQIASVRGQFELSERSLEAILQNKPKADEIFNKTVELAVKSPFRIRNLVDYTRQLSAYRIESDKLYDTTKRLADVSAGLGVDMGRFILAYGQVKAAAYLRGSEVRQFTEAGINMYGELQQYFKEVKGEAYTTAQIVDMISKRKVTFEDVEAIFQRMTDKGGTFYNMQEIQAETLQGKISNLKDAFDVMLNDIGKANEGTMKGMVSWGTSLLDNWKTLAEIGKALIPILIAIKANSMFAKTSLGQAFSQASGTGIVRYKALFVNSLDGMKKALKDFGGLVKSSLSGIGVGLAIYAVAEVITTVYDKISKYNENVRKAEEETIKAKGAIGALAGTYNDLANAATNANSKLGGKDLEKNIEDRRTTLQKLIDAASKDGLTFKINVDSLDVNQLNTTFSKVEKEYKNFVDNMEILRRNYAKNDAWNTWFTDGLDDDADDYKDAVIDALAKSSQMERVVANINANYKQATSTTKKYFDEIRAGQKDNESNIDYMTRMYELIKKINITQGGSDYKMPSFIGTSQADFNDLIRAMNSVQNKAQELNSEFDNVFAGMKDAFKNDPIKIQAFIDKIAAERDWNQYERDLAYRHFGINVSINKNSMEKEVNWVDDYLSGFFAKKKYGISLVVKEIDDDKAFEGFLGKGDQAAKAAKSWKEVEKRLAAVGKNSPTITVDDTIRKIFKAGEIGANQMVISVAKVRAKVRELKQAATQQALALGVNPFEVDAKKNRIKQDKAQRDILQERISLLKDMSSEYQRLIKYEGEEQATADIRKHFALAAKNVGMNINNFIPDRQTIAKKIEYLASQYKELGKRGSALRNATEIRLDIDEEYFKQQLDDAKNNAQEAFSQLDLFKNLKGEGLSDSIIKSMFGDLTSSFDDVRKSITDDFEAKWGKDQNKWGDDVAKEYASQMQKLDKKVYQDQINQAQELIKAYKQQLSDQLQLDKWYIEEKQKIQNNANISKNKDLQKQLQDNLDKQYASKTDTNSWKDFQNSDMYISIFENLDHTSNRVLTAMKARLEGLRSSLKNLTPEQLKQIVEQINKIDALLVERNPYSNIGKNFKEYLKFAKQRKKLEEEYIDATQKEQILKNDQSNANKDVKNAEIAYNNAVRKYGVASKEAIQARILWDIDKERLRTITDQLVAQGKITEKQAKQIRNGQKLQKTLQQQVQTIGQNFSDAASSVTELFSALNDWGANIEMSDDLSEVVDGISKIGSSLEGIDITRPFSVVKGTIGVIGGIGKTLGGIFGWGTKDKKLQKQIENHQKAIEKLRERYSELKDAMDNAFDIERLAQYNDEMVKNLKTQNANLESMIKAEQDKKKTDNDKIEEYRKQIEANNKAIEEAEQSLTEQLGGFGTKANYKSAAEEFAKTWVDAYNEGSDALEALNDKFDEYIQNLIVKQATQRIVGKMLEPLFKKIDNAVEQGSDGGNNGLNLVKAELDNIMTTGKDKLKGVSDMLKSFVDGLGYKPKGSSNISALQQGIQSVTESTAQALESILNSLRYYVATQQADVRIIRDTLLEKLGNSISAITQDTSSSPVLIELRLQTTILTDIRDTLASCVKGGHKQGRNGIKVFMN</sequence>
<feature type="domain" description="Tape measure protein N-terminal" evidence="2">
    <location>
        <begin position="333"/>
        <end position="524"/>
    </location>
</feature>
<keyword evidence="1" id="KW-0175">Coiled coil</keyword>
<dbReference type="PANTHER" id="PTHR45615">
    <property type="entry name" value="MYOSIN HEAVY CHAIN, NON-MUSCLE"/>
    <property type="match status" value="1"/>
</dbReference>
<organism evidence="3 4">
    <name type="scientific">Segatella copri</name>
    <dbReference type="NCBI Taxonomy" id="165179"/>
    <lineage>
        <taxon>Bacteria</taxon>
        <taxon>Pseudomonadati</taxon>
        <taxon>Bacteroidota</taxon>
        <taxon>Bacteroidia</taxon>
        <taxon>Bacteroidales</taxon>
        <taxon>Prevotellaceae</taxon>
        <taxon>Segatella</taxon>
    </lineage>
</organism>